<gene>
    <name evidence="1" type="ORF">TFUB20_00785</name>
</gene>
<protein>
    <recommendedName>
        <fullName evidence="3">Lipoprotein</fullName>
    </recommendedName>
</protein>
<reference evidence="1 2" key="1">
    <citation type="submission" date="2016-09" db="EMBL/GenBank/DDBJ databases">
        <authorList>
            <person name="Capua I."/>
            <person name="De Benedictis P."/>
            <person name="Joannis T."/>
            <person name="Lombin L.H."/>
            <person name="Cattoli G."/>
        </authorList>
    </citation>
    <scope>NUCLEOTIDE SEQUENCE [LARGE SCALE GENOMIC DNA]</scope>
    <source>
        <strain evidence="1 2">UB20</strain>
    </source>
</reference>
<name>A0A1D3UHU6_TANFO</name>
<dbReference type="AlphaFoldDB" id="A0A1D3UHU6"/>
<dbReference type="RefSeq" id="WP_074449574.1">
    <property type="nucleotide sequence ID" value="NZ_FMMM01000026.1"/>
</dbReference>
<sequence>MNTKSLIYLFLFSILAAGCRRERNHPVDFYYWKADVHIGETEKNYFDSLACERLFIRLFDIDLQEGKPVPVAKIKRFDAAVLPAEYVPVVFITNRTFLDMTDEKIGELADHTLTLIRDIAIVNRFPEIREIKIDCDWTTRTRNTYFRFLEVLKKHSAKNISCTLRLHQIKDRKQTGVPPADKGYLMCYATSDPTGDDSANSILDLSLLKAYTRNMNDYPLTFDVALPLYSWGIVTNHLGWKKLVNGLSVEDMQPPLFHQIGEHTFEVEQDCFLHGLYITKGFTVKLEEITPGLLAEARDYLHRKIDRDFRIVYFHLSQGFLKRFTIQELK</sequence>
<evidence type="ECO:0008006" key="3">
    <source>
        <dbReference type="Google" id="ProtNLM"/>
    </source>
</evidence>
<dbReference type="EMBL" id="FMMM01000026">
    <property type="protein sequence ID" value="SCQ19673.1"/>
    <property type="molecule type" value="Genomic_DNA"/>
</dbReference>
<evidence type="ECO:0000313" key="1">
    <source>
        <dbReference type="EMBL" id="SCQ19673.1"/>
    </source>
</evidence>
<organism evidence="1 2">
    <name type="scientific">Tannerella forsythia</name>
    <name type="common">Bacteroides forsythus</name>
    <dbReference type="NCBI Taxonomy" id="28112"/>
    <lineage>
        <taxon>Bacteria</taxon>
        <taxon>Pseudomonadati</taxon>
        <taxon>Bacteroidota</taxon>
        <taxon>Bacteroidia</taxon>
        <taxon>Bacteroidales</taxon>
        <taxon>Tannerellaceae</taxon>
        <taxon>Tannerella</taxon>
    </lineage>
</organism>
<accession>A0A1D3UHU6</accession>
<dbReference type="OrthoDB" id="634553at2"/>
<proteinExistence type="predicted"/>
<dbReference type="PROSITE" id="PS51257">
    <property type="entry name" value="PROKAR_LIPOPROTEIN"/>
    <property type="match status" value="1"/>
</dbReference>
<dbReference type="Proteomes" id="UP000182057">
    <property type="component" value="Unassembled WGS sequence"/>
</dbReference>
<evidence type="ECO:0000313" key="2">
    <source>
        <dbReference type="Proteomes" id="UP000182057"/>
    </source>
</evidence>